<evidence type="ECO:0000313" key="2">
    <source>
        <dbReference type="Proteomes" id="UP000095287"/>
    </source>
</evidence>
<keyword evidence="1" id="KW-1133">Transmembrane helix</keyword>
<name>A0A1I7ZMQ0_9BILA</name>
<keyword evidence="1" id="KW-0812">Transmembrane</keyword>
<reference evidence="3" key="1">
    <citation type="submission" date="2016-11" db="UniProtKB">
        <authorList>
            <consortium name="WormBaseParasite"/>
        </authorList>
    </citation>
    <scope>IDENTIFICATION</scope>
</reference>
<proteinExistence type="predicted"/>
<evidence type="ECO:0000256" key="1">
    <source>
        <dbReference type="SAM" id="Phobius"/>
    </source>
</evidence>
<evidence type="ECO:0000313" key="3">
    <source>
        <dbReference type="WBParaSite" id="L893_g27971.t2"/>
    </source>
</evidence>
<dbReference type="AlphaFoldDB" id="A0A1I7ZMQ0"/>
<sequence>MCYGTFPVFLQLHPKEENSLVSRIDVYGCTAQERPVSKNIGISATSCPTLVFLPSAILQDVCTTRYLSLLRQSSCPPSAESPVVGQSLLLGSGRTMSRSSLWPVVVVFCVLCVLLVQGSPELDEPLTDAPVREENKSGWEGVGQWFEDSLGWKFTANYDDVMKWQNYVMVGATLTYIVITIVTAFILCCCCVKNF</sequence>
<keyword evidence="1" id="KW-0472">Membrane</keyword>
<feature type="transmembrane region" description="Helical" evidence="1">
    <location>
        <begin position="100"/>
        <end position="118"/>
    </location>
</feature>
<accession>A0A1I7ZMQ0</accession>
<dbReference type="Proteomes" id="UP000095287">
    <property type="component" value="Unplaced"/>
</dbReference>
<feature type="transmembrane region" description="Helical" evidence="1">
    <location>
        <begin position="167"/>
        <end position="192"/>
    </location>
</feature>
<organism evidence="2 3">
    <name type="scientific">Steinernema glaseri</name>
    <dbReference type="NCBI Taxonomy" id="37863"/>
    <lineage>
        <taxon>Eukaryota</taxon>
        <taxon>Metazoa</taxon>
        <taxon>Ecdysozoa</taxon>
        <taxon>Nematoda</taxon>
        <taxon>Chromadorea</taxon>
        <taxon>Rhabditida</taxon>
        <taxon>Tylenchina</taxon>
        <taxon>Panagrolaimomorpha</taxon>
        <taxon>Strongyloidoidea</taxon>
        <taxon>Steinernematidae</taxon>
        <taxon>Steinernema</taxon>
    </lineage>
</organism>
<protein>
    <submittedName>
        <fullName evidence="3">Small integral membrane protein 50</fullName>
    </submittedName>
</protein>
<dbReference type="WBParaSite" id="L893_g27971.t2">
    <property type="protein sequence ID" value="L893_g27971.t2"/>
    <property type="gene ID" value="L893_g27971"/>
</dbReference>
<keyword evidence="2" id="KW-1185">Reference proteome</keyword>